<dbReference type="Proteomes" id="UP001596494">
    <property type="component" value="Unassembled WGS sequence"/>
</dbReference>
<dbReference type="PROSITE" id="PS50937">
    <property type="entry name" value="HTH_MERR_2"/>
    <property type="match status" value="1"/>
</dbReference>
<accession>A0ABW2K6V7</accession>
<feature type="domain" description="HTH merR-type" evidence="1">
    <location>
        <begin position="11"/>
        <end position="37"/>
    </location>
</feature>
<evidence type="ECO:0000259" key="2">
    <source>
        <dbReference type="PROSITE" id="PS51500"/>
    </source>
</evidence>
<dbReference type="InterPro" id="IPR000551">
    <property type="entry name" value="MerR-type_HTH_dom"/>
</dbReference>
<sequence>METFPDVKTLDVEWVELIEEARNLGLSVEEIREFLQSEKI</sequence>
<proteinExistence type="predicted"/>
<dbReference type="InterPro" id="IPR036281">
    <property type="entry name" value="SinR/SinI_dimer_dom_sf"/>
</dbReference>
<dbReference type="SUPFAM" id="SSF47406">
    <property type="entry name" value="SinR repressor dimerisation domain-like"/>
    <property type="match status" value="1"/>
</dbReference>
<reference evidence="4" key="1">
    <citation type="journal article" date="2019" name="Int. J. Syst. Evol. Microbiol.">
        <title>The Global Catalogue of Microorganisms (GCM) 10K type strain sequencing project: providing services to taxonomists for standard genome sequencing and annotation.</title>
        <authorList>
            <consortium name="The Broad Institute Genomics Platform"/>
            <consortium name="The Broad Institute Genome Sequencing Center for Infectious Disease"/>
            <person name="Wu L."/>
            <person name="Ma J."/>
        </authorList>
    </citation>
    <scope>NUCLEOTIDE SEQUENCE [LARGE SCALE GENOMIC DNA]</scope>
    <source>
        <strain evidence="4">CCUG 73951</strain>
    </source>
</reference>
<dbReference type="Pfam" id="PF08671">
    <property type="entry name" value="SinI"/>
    <property type="match status" value="1"/>
</dbReference>
<comment type="caution">
    <text evidence="3">The sequence shown here is derived from an EMBL/GenBank/DDBJ whole genome shotgun (WGS) entry which is preliminary data.</text>
</comment>
<dbReference type="InterPro" id="IPR010981">
    <property type="entry name" value="SinR/SinI_dimer_dom"/>
</dbReference>
<feature type="domain" description="Sin" evidence="2">
    <location>
        <begin position="1"/>
        <end position="39"/>
    </location>
</feature>
<evidence type="ECO:0000259" key="1">
    <source>
        <dbReference type="PROSITE" id="PS50937"/>
    </source>
</evidence>
<dbReference type="EMBL" id="JBHTBY010000011">
    <property type="protein sequence ID" value="MFC7321839.1"/>
    <property type="molecule type" value="Genomic_DNA"/>
</dbReference>
<evidence type="ECO:0000313" key="3">
    <source>
        <dbReference type="EMBL" id="MFC7321839.1"/>
    </source>
</evidence>
<keyword evidence="4" id="KW-1185">Reference proteome</keyword>
<gene>
    <name evidence="3" type="ORF">ACFQMN_13205</name>
</gene>
<dbReference type="PROSITE" id="PS51500">
    <property type="entry name" value="SIN"/>
    <property type="match status" value="1"/>
</dbReference>
<protein>
    <submittedName>
        <fullName evidence="3">Anti-repressor SinI family protein</fullName>
    </submittedName>
</protein>
<name>A0ABW2K6V7_9BACI</name>
<dbReference type="Gene3D" id="1.10.1660.10">
    <property type="match status" value="1"/>
</dbReference>
<organism evidence="3 4">
    <name type="scientific">Halobacillus campisalis</name>
    <dbReference type="NCBI Taxonomy" id="435909"/>
    <lineage>
        <taxon>Bacteria</taxon>
        <taxon>Bacillati</taxon>
        <taxon>Bacillota</taxon>
        <taxon>Bacilli</taxon>
        <taxon>Bacillales</taxon>
        <taxon>Bacillaceae</taxon>
        <taxon>Halobacillus</taxon>
    </lineage>
</organism>
<evidence type="ECO:0000313" key="4">
    <source>
        <dbReference type="Proteomes" id="UP001596494"/>
    </source>
</evidence>
<dbReference type="RefSeq" id="WP_289216024.1">
    <property type="nucleotide sequence ID" value="NZ_JAPVRC010000004.1"/>
</dbReference>